<sequence>MKSSESWYIIKISTQTCKIVSSKSASEDDREIIEKWGPFNSKEEAISRRIGLIRTGKCQPV</sequence>
<gene>
    <name evidence="1" type="ORF">NIES267_35910</name>
</gene>
<accession>A0A1Z4LS69</accession>
<organism evidence="1 2">
    <name type="scientific">Calothrix parasitica NIES-267</name>
    <dbReference type="NCBI Taxonomy" id="1973488"/>
    <lineage>
        <taxon>Bacteria</taxon>
        <taxon>Bacillati</taxon>
        <taxon>Cyanobacteriota</taxon>
        <taxon>Cyanophyceae</taxon>
        <taxon>Nostocales</taxon>
        <taxon>Calotrichaceae</taxon>
        <taxon>Calothrix</taxon>
    </lineage>
</organism>
<dbReference type="Proteomes" id="UP000218418">
    <property type="component" value="Chromosome"/>
</dbReference>
<evidence type="ECO:0000313" key="1">
    <source>
        <dbReference type="EMBL" id="BAY84095.1"/>
    </source>
</evidence>
<dbReference type="OrthoDB" id="573957at2"/>
<keyword evidence="2" id="KW-1185">Reference proteome</keyword>
<evidence type="ECO:0000313" key="2">
    <source>
        <dbReference type="Proteomes" id="UP000218418"/>
    </source>
</evidence>
<dbReference type="AlphaFoldDB" id="A0A1Z4LS69"/>
<evidence type="ECO:0008006" key="3">
    <source>
        <dbReference type="Google" id="ProtNLM"/>
    </source>
</evidence>
<protein>
    <recommendedName>
        <fullName evidence="3">DDE transposase family protein</fullName>
    </recommendedName>
</protein>
<dbReference type="EMBL" id="AP018227">
    <property type="protein sequence ID" value="BAY84095.1"/>
    <property type="molecule type" value="Genomic_DNA"/>
</dbReference>
<proteinExistence type="predicted"/>
<name>A0A1Z4LS69_9CYAN</name>
<reference evidence="1 2" key="1">
    <citation type="submission" date="2017-06" db="EMBL/GenBank/DDBJ databases">
        <title>Genome sequencing of cyanobaciteial culture collection at National Institute for Environmental Studies (NIES).</title>
        <authorList>
            <person name="Hirose Y."/>
            <person name="Shimura Y."/>
            <person name="Fujisawa T."/>
            <person name="Nakamura Y."/>
            <person name="Kawachi M."/>
        </authorList>
    </citation>
    <scope>NUCLEOTIDE SEQUENCE [LARGE SCALE GENOMIC DNA]</scope>
    <source>
        <strain evidence="1 2">NIES-267</strain>
    </source>
</reference>